<evidence type="ECO:0000313" key="3">
    <source>
        <dbReference type="Proteomes" id="UP000188354"/>
    </source>
</evidence>
<dbReference type="GO" id="GO:0005829">
    <property type="term" value="C:cytosol"/>
    <property type="evidence" value="ECO:0007669"/>
    <property type="project" value="TreeGrafter"/>
</dbReference>
<dbReference type="STRING" id="3871.A0A4P1RWC5"/>
<name>A0A4P1RWC5_LUPAN</name>
<dbReference type="PANTHER" id="PTHR10788:SF106">
    <property type="entry name" value="BCDNA.GH08860"/>
    <property type="match status" value="1"/>
</dbReference>
<gene>
    <name evidence="2" type="ORF">TanjilG_20386</name>
</gene>
<sequence length="286" mass="32694">MNKLVLKVGMLIVYDQPNKLWSTRSNKGVGNGFHTYDYARHYFIVCTRILGLEGTPNGVEDQGKLTCVVAFPFGIDSERFIQTLELPEVQDHMKELKERFAGRKEPLKQLSDDPKTTLVVLSGSARDVLDKHVFEYFAERTPRFHFELRETSVIWNYKYAGFKQEIYYSIYGQGQYQMHLLILSKALDLLRSGQLVSQRIYNIDCCLNVNLDEDVYNFFKPELPSESAPTAGTLLSSSHRPSSLPKSSSTRSVSGSKAFRYKKQLYYPVIYFNGGTGLFQGSWFIG</sequence>
<evidence type="ECO:0000256" key="1">
    <source>
        <dbReference type="SAM" id="MobiDB-lite"/>
    </source>
</evidence>
<dbReference type="GO" id="GO:0005992">
    <property type="term" value="P:trehalose biosynthetic process"/>
    <property type="evidence" value="ECO:0007669"/>
    <property type="project" value="InterPro"/>
</dbReference>
<keyword evidence="3" id="KW-1185">Reference proteome</keyword>
<proteinExistence type="predicted"/>
<protein>
    <submittedName>
        <fullName evidence="2">Uncharacterized protein</fullName>
    </submittedName>
</protein>
<feature type="region of interest" description="Disordered" evidence="1">
    <location>
        <begin position="230"/>
        <end position="252"/>
    </location>
</feature>
<organism evidence="2 3">
    <name type="scientific">Lupinus angustifolius</name>
    <name type="common">Narrow-leaved blue lupine</name>
    <dbReference type="NCBI Taxonomy" id="3871"/>
    <lineage>
        <taxon>Eukaryota</taxon>
        <taxon>Viridiplantae</taxon>
        <taxon>Streptophyta</taxon>
        <taxon>Embryophyta</taxon>
        <taxon>Tracheophyta</taxon>
        <taxon>Spermatophyta</taxon>
        <taxon>Magnoliopsida</taxon>
        <taxon>eudicotyledons</taxon>
        <taxon>Gunneridae</taxon>
        <taxon>Pentapetalae</taxon>
        <taxon>rosids</taxon>
        <taxon>fabids</taxon>
        <taxon>Fabales</taxon>
        <taxon>Fabaceae</taxon>
        <taxon>Papilionoideae</taxon>
        <taxon>50 kb inversion clade</taxon>
        <taxon>genistoids sensu lato</taxon>
        <taxon>core genistoids</taxon>
        <taxon>Genisteae</taxon>
        <taxon>Lupinus</taxon>
    </lineage>
</organism>
<accession>A0A4P1RWC5</accession>
<dbReference type="GO" id="GO:0004805">
    <property type="term" value="F:trehalose-phosphatase activity"/>
    <property type="evidence" value="ECO:0007669"/>
    <property type="project" value="TreeGrafter"/>
</dbReference>
<dbReference type="Gene3D" id="3.40.50.2000">
    <property type="entry name" value="Glycogen Phosphorylase B"/>
    <property type="match status" value="1"/>
</dbReference>
<evidence type="ECO:0000313" key="2">
    <source>
        <dbReference type="EMBL" id="OIW19261.1"/>
    </source>
</evidence>
<reference evidence="2 3" key="1">
    <citation type="journal article" date="2017" name="Plant Biotechnol. J.">
        <title>A comprehensive draft genome sequence for lupin (Lupinus angustifolius), an emerging health food: insights into plant-microbe interactions and legume evolution.</title>
        <authorList>
            <person name="Hane J.K."/>
            <person name="Ming Y."/>
            <person name="Kamphuis L.G."/>
            <person name="Nelson M.N."/>
            <person name="Garg G."/>
            <person name="Atkins C.A."/>
            <person name="Bayer P.E."/>
            <person name="Bravo A."/>
            <person name="Bringans S."/>
            <person name="Cannon S."/>
            <person name="Edwards D."/>
            <person name="Foley R."/>
            <person name="Gao L.L."/>
            <person name="Harrison M.J."/>
            <person name="Huang W."/>
            <person name="Hurgobin B."/>
            <person name="Li S."/>
            <person name="Liu C.W."/>
            <person name="McGrath A."/>
            <person name="Morahan G."/>
            <person name="Murray J."/>
            <person name="Weller J."/>
            <person name="Jian J."/>
            <person name="Singh K.B."/>
        </authorList>
    </citation>
    <scope>NUCLEOTIDE SEQUENCE [LARGE SCALE GENOMIC DNA]</scope>
    <source>
        <strain evidence="3">cv. Tanjil</strain>
        <tissue evidence="2">Whole plant</tissue>
    </source>
</reference>
<dbReference type="Proteomes" id="UP000188354">
    <property type="component" value="Chromosome LG01"/>
</dbReference>
<dbReference type="InterPro" id="IPR001830">
    <property type="entry name" value="Glyco_trans_20"/>
</dbReference>
<dbReference type="Gramene" id="OIW19261">
    <property type="protein sequence ID" value="OIW19261"/>
    <property type="gene ID" value="TanjilG_20386"/>
</dbReference>
<dbReference type="Pfam" id="PF00982">
    <property type="entry name" value="Glyco_transf_20"/>
    <property type="match status" value="1"/>
</dbReference>
<dbReference type="AlphaFoldDB" id="A0A4P1RWC5"/>
<dbReference type="SUPFAM" id="SSF53756">
    <property type="entry name" value="UDP-Glycosyltransferase/glycogen phosphorylase"/>
    <property type="match status" value="1"/>
</dbReference>
<dbReference type="EMBL" id="CM007361">
    <property type="protein sequence ID" value="OIW19261.1"/>
    <property type="molecule type" value="Genomic_DNA"/>
</dbReference>
<dbReference type="GO" id="GO:0003825">
    <property type="term" value="F:alpha,alpha-trehalose-phosphate synthase (UDP-forming) activity"/>
    <property type="evidence" value="ECO:0007669"/>
    <property type="project" value="TreeGrafter"/>
</dbReference>
<dbReference type="PANTHER" id="PTHR10788">
    <property type="entry name" value="TREHALOSE-6-PHOSPHATE SYNTHASE"/>
    <property type="match status" value="1"/>
</dbReference>
<feature type="compositionally biased region" description="Low complexity" evidence="1">
    <location>
        <begin position="233"/>
        <end position="252"/>
    </location>
</feature>